<dbReference type="Proteomes" id="UP000078582">
    <property type="component" value="Chromosome"/>
</dbReference>
<dbReference type="Gene3D" id="1.20.120.680">
    <property type="entry name" value="Formiminotetrahydrofolate cyclodeaminase monomer, up-and-down helical bundle"/>
    <property type="match status" value="1"/>
</dbReference>
<dbReference type="STRING" id="375175.AYR53_01500"/>
<dbReference type="InterPro" id="IPR036178">
    <property type="entry name" value="Formintransfe-cycloase-like_sf"/>
</dbReference>
<protein>
    <submittedName>
        <fullName evidence="1">Sugar ABC transporter substrate-binding protein</fullName>
    </submittedName>
</protein>
<dbReference type="AlphaFoldDB" id="A0A192GZN7"/>
<dbReference type="GO" id="GO:0003824">
    <property type="term" value="F:catalytic activity"/>
    <property type="evidence" value="ECO:0007669"/>
    <property type="project" value="InterPro"/>
</dbReference>
<dbReference type="RefSeq" id="WP_068226170.1">
    <property type="nucleotide sequence ID" value="NZ_CP014623.1"/>
</dbReference>
<evidence type="ECO:0000313" key="2">
    <source>
        <dbReference type="Proteomes" id="UP000078582"/>
    </source>
</evidence>
<sequence length="202" mass="21612">MEIKTFIQELASDAPTPGGGGVSALTGAMAAALASMTASLTLGKKKYAAYTTDLQQIITTMQQLSGELLAQISADAVGFEPLAKAYGIPKTASHRDEILEVALVKATEVPFTVLRLLNDVVPVLEQLLIQGSRLMQSDVGVAAATCRGALEGSVLNVYVNTRLMKNRDQAKEMNQRADKLVTGLSLRCQQVYQQVSEQLQSN</sequence>
<dbReference type="KEGG" id="lbt:AYR52_00005"/>
<accession>A0A192GZN7</accession>
<dbReference type="Pfam" id="PF04961">
    <property type="entry name" value="FTCD_C"/>
    <property type="match status" value="1"/>
</dbReference>
<evidence type="ECO:0000313" key="1">
    <source>
        <dbReference type="EMBL" id="ANK61555.1"/>
    </source>
</evidence>
<proteinExistence type="predicted"/>
<keyword evidence="2" id="KW-1185">Reference proteome</keyword>
<reference evidence="1 2" key="1">
    <citation type="submission" date="2016-03" db="EMBL/GenBank/DDBJ databases">
        <title>Pediococcus and Lactobacillus from brewery environment - whole genome sequencing and assembly.</title>
        <authorList>
            <person name="Behr J."/>
            <person name="Geissler A.J."/>
            <person name="Vogel R.F."/>
        </authorList>
    </citation>
    <scope>NUCLEOTIDE SEQUENCE [LARGE SCALE GENOMIC DNA]</scope>
    <source>
        <strain evidence="1 2">TMW 1.1989</strain>
    </source>
</reference>
<dbReference type="OrthoDB" id="7959174at2"/>
<organism evidence="1 2">
    <name type="scientific">Loigolactobacillus backii</name>
    <dbReference type="NCBI Taxonomy" id="375175"/>
    <lineage>
        <taxon>Bacteria</taxon>
        <taxon>Bacillati</taxon>
        <taxon>Bacillota</taxon>
        <taxon>Bacilli</taxon>
        <taxon>Lactobacillales</taxon>
        <taxon>Lactobacillaceae</taxon>
        <taxon>Loigolactobacillus</taxon>
    </lineage>
</organism>
<dbReference type="InterPro" id="IPR007044">
    <property type="entry name" value="Cyclodeamin/CycHdrlase"/>
</dbReference>
<dbReference type="EMBL" id="CP014873">
    <property type="protein sequence ID" value="ANK61555.1"/>
    <property type="molecule type" value="Genomic_DNA"/>
</dbReference>
<name>A0A192GZN7_9LACO</name>
<dbReference type="SUPFAM" id="SSF101262">
    <property type="entry name" value="Methenyltetrahydrofolate cyclohydrolase-like"/>
    <property type="match status" value="1"/>
</dbReference>
<dbReference type="GeneID" id="42980912"/>
<gene>
    <name evidence="1" type="ORF">AYR53_01500</name>
</gene>